<keyword evidence="4" id="KW-1185">Reference proteome</keyword>
<dbReference type="NCBIfam" id="TIGR01395">
    <property type="entry name" value="FlgC"/>
    <property type="match status" value="1"/>
</dbReference>
<comment type="caution">
    <text evidence="3">The sequence shown here is derived from an EMBL/GenBank/DDBJ whole genome shotgun (WGS) entry which is preliminary data.</text>
</comment>
<evidence type="ECO:0000259" key="2">
    <source>
        <dbReference type="Pfam" id="PF00460"/>
    </source>
</evidence>
<organism evidence="3 4">
    <name type="scientific">Paraburkholderia terricola</name>
    <dbReference type="NCBI Taxonomy" id="169427"/>
    <lineage>
        <taxon>Bacteria</taxon>
        <taxon>Pseudomonadati</taxon>
        <taxon>Pseudomonadota</taxon>
        <taxon>Betaproteobacteria</taxon>
        <taxon>Burkholderiales</taxon>
        <taxon>Burkholderiaceae</taxon>
        <taxon>Paraburkholderia</taxon>
    </lineage>
</organism>
<keyword evidence="3" id="KW-0969">Cilium</keyword>
<evidence type="ECO:0000313" key="3">
    <source>
        <dbReference type="EMBL" id="MDR6411309.1"/>
    </source>
</evidence>
<comment type="subcellular location">
    <subcellularLocation>
        <location evidence="1">Bacterial flagellum basal body</location>
    </subcellularLocation>
</comment>
<keyword evidence="3" id="KW-0282">Flagellum</keyword>
<evidence type="ECO:0000313" key="4">
    <source>
        <dbReference type="Proteomes" id="UP001264340"/>
    </source>
</evidence>
<keyword evidence="3" id="KW-0966">Cell projection</keyword>
<accession>A0ABU1LX34</accession>
<dbReference type="RefSeq" id="WP_310124372.1">
    <property type="nucleotide sequence ID" value="NZ_JAVDQV010000011.1"/>
</dbReference>
<dbReference type="InterPro" id="IPR001444">
    <property type="entry name" value="Flag_bb_rod_N"/>
</dbReference>
<proteinExistence type="predicted"/>
<keyword evidence="1" id="KW-0975">Bacterial flagellum</keyword>
<comment type="subunit">
    <text evidence="1">The basal body constitutes a major portion of the flagellar organelle and consists of four rings (L,P,S, and M) mounted on a central rod. The rod consists of about 26 subunits of FlgG in the distal portion, and FlgB, FlgC and FlgF are thought to build up the proximal portion of the rod with about 6 subunits each.</text>
</comment>
<dbReference type="Pfam" id="PF00460">
    <property type="entry name" value="Flg_bb_rod"/>
    <property type="match status" value="1"/>
</dbReference>
<gene>
    <name evidence="3" type="ORF">J2804_004737</name>
</gene>
<dbReference type="InterPro" id="IPR006299">
    <property type="entry name" value="FlgC"/>
</dbReference>
<dbReference type="Proteomes" id="UP001264340">
    <property type="component" value="Unassembled WGS sequence"/>
</dbReference>
<name>A0ABU1LX34_9BURK</name>
<dbReference type="EMBL" id="JAVDRP010000010">
    <property type="protein sequence ID" value="MDR6411309.1"/>
    <property type="molecule type" value="Genomic_DNA"/>
</dbReference>
<feature type="domain" description="Flagellar basal body rod protein N-terminal" evidence="2">
    <location>
        <begin position="8"/>
        <end position="33"/>
    </location>
</feature>
<protein>
    <recommendedName>
        <fullName evidence="1">Flagellar basal-body rod protein FlgC</fullName>
    </recommendedName>
</protein>
<reference evidence="3 4" key="1">
    <citation type="submission" date="2023-07" db="EMBL/GenBank/DDBJ databases">
        <title>Sorghum-associated microbial communities from plants grown in Nebraska, USA.</title>
        <authorList>
            <person name="Schachtman D."/>
        </authorList>
    </citation>
    <scope>NUCLEOTIDE SEQUENCE [LARGE SCALE GENOMIC DNA]</scope>
    <source>
        <strain evidence="3 4">DS1316</strain>
    </source>
</reference>
<sequence>MSDSIFAIARSGLDVERQRMEVIARNLANAGTTRTASGAPYQPLRLVSGPRIASPFAAELNGTGAAGAGGIGGIGASDVAALAGVQAYGIESIDVPARLVHDPSHPHADARGFVAYPGLDHASEMALMVQTLRVYEADVVMFNAARSMYMRALELGSRA</sequence>
<evidence type="ECO:0000256" key="1">
    <source>
        <dbReference type="RuleBase" id="RU362062"/>
    </source>
</evidence>